<evidence type="ECO:0000259" key="8">
    <source>
        <dbReference type="Pfam" id="PF00728"/>
    </source>
</evidence>
<name>A0ABN9TBL7_9DINO</name>
<dbReference type="InterPro" id="IPR017853">
    <property type="entry name" value="GH"/>
</dbReference>
<evidence type="ECO:0000256" key="5">
    <source>
        <dbReference type="ARBA" id="ARBA00022801"/>
    </source>
</evidence>
<feature type="compositionally biased region" description="Polar residues" evidence="7">
    <location>
        <begin position="836"/>
        <end position="848"/>
    </location>
</feature>
<evidence type="ECO:0000256" key="1">
    <source>
        <dbReference type="ARBA" id="ARBA00001231"/>
    </source>
</evidence>
<dbReference type="SUPFAM" id="SSF51445">
    <property type="entry name" value="(Trans)glycosidases"/>
    <property type="match status" value="1"/>
</dbReference>
<comment type="caution">
    <text evidence="9">The sequence shown here is derived from an EMBL/GenBank/DDBJ whole genome shotgun (WGS) entry which is preliminary data.</text>
</comment>
<dbReference type="PANTHER" id="PTHR22600">
    <property type="entry name" value="BETA-HEXOSAMINIDASE"/>
    <property type="match status" value="1"/>
</dbReference>
<comment type="similarity">
    <text evidence="2">Belongs to the glycosyl hydrolase 20 family.</text>
</comment>
<dbReference type="EC" id="3.2.1.52" evidence="3"/>
<protein>
    <recommendedName>
        <fullName evidence="3">beta-N-acetylhexosaminidase</fullName>
        <ecNumber evidence="3">3.2.1.52</ecNumber>
    </recommendedName>
</protein>
<reference evidence="9" key="1">
    <citation type="submission" date="2023-10" db="EMBL/GenBank/DDBJ databases">
        <authorList>
            <person name="Chen Y."/>
            <person name="Shah S."/>
            <person name="Dougan E. K."/>
            <person name="Thang M."/>
            <person name="Chan C."/>
        </authorList>
    </citation>
    <scope>NUCLEOTIDE SEQUENCE [LARGE SCALE GENOMIC DNA]</scope>
</reference>
<feature type="compositionally biased region" description="Basic residues" evidence="7">
    <location>
        <begin position="984"/>
        <end position="998"/>
    </location>
</feature>
<proteinExistence type="inferred from homology"/>
<feature type="region of interest" description="Disordered" evidence="7">
    <location>
        <begin position="50"/>
        <end position="81"/>
    </location>
</feature>
<dbReference type="EMBL" id="CAUYUJ010014531">
    <property type="protein sequence ID" value="CAK0842719.1"/>
    <property type="molecule type" value="Genomic_DNA"/>
</dbReference>
<organism evidence="9 10">
    <name type="scientific">Prorocentrum cordatum</name>
    <dbReference type="NCBI Taxonomy" id="2364126"/>
    <lineage>
        <taxon>Eukaryota</taxon>
        <taxon>Sar</taxon>
        <taxon>Alveolata</taxon>
        <taxon>Dinophyceae</taxon>
        <taxon>Prorocentrales</taxon>
        <taxon>Prorocentraceae</taxon>
        <taxon>Prorocentrum</taxon>
    </lineage>
</organism>
<keyword evidence="5" id="KW-0378">Hydrolase</keyword>
<keyword evidence="4" id="KW-0732">Signal</keyword>
<feature type="domain" description="Glycoside hydrolase family 20 catalytic" evidence="8">
    <location>
        <begin position="1202"/>
        <end position="1470"/>
    </location>
</feature>
<keyword evidence="6" id="KW-0175">Coiled coil</keyword>
<dbReference type="InterPro" id="IPR025705">
    <property type="entry name" value="Beta_hexosaminidase_sua/sub"/>
</dbReference>
<dbReference type="Pfam" id="PF00728">
    <property type="entry name" value="Glyco_hydro_20"/>
    <property type="match status" value="1"/>
</dbReference>
<feature type="coiled-coil region" evidence="6">
    <location>
        <begin position="84"/>
        <end position="139"/>
    </location>
</feature>
<accession>A0ABN9TBL7</accession>
<dbReference type="Gene3D" id="3.20.20.80">
    <property type="entry name" value="Glycosidases"/>
    <property type="match status" value="1"/>
</dbReference>
<evidence type="ECO:0000313" key="9">
    <source>
        <dbReference type="EMBL" id="CAK0842719.1"/>
    </source>
</evidence>
<dbReference type="PANTHER" id="PTHR22600:SF26">
    <property type="entry name" value="BETA-N-ACETYLHEXOSAMINIDASE"/>
    <property type="match status" value="1"/>
</dbReference>
<dbReference type="Proteomes" id="UP001189429">
    <property type="component" value="Unassembled WGS sequence"/>
</dbReference>
<comment type="catalytic activity">
    <reaction evidence="1">
        <text>Hydrolysis of terminal non-reducing N-acetyl-D-hexosamine residues in N-acetyl-beta-D-hexosaminides.</text>
        <dbReference type="EC" id="3.2.1.52"/>
    </reaction>
</comment>
<feature type="compositionally biased region" description="Basic and acidic residues" evidence="7">
    <location>
        <begin position="973"/>
        <end position="982"/>
    </location>
</feature>
<feature type="region of interest" description="Disordered" evidence="7">
    <location>
        <begin position="950"/>
        <end position="1007"/>
    </location>
</feature>
<evidence type="ECO:0000256" key="6">
    <source>
        <dbReference type="SAM" id="Coils"/>
    </source>
</evidence>
<feature type="region of interest" description="Disordered" evidence="7">
    <location>
        <begin position="836"/>
        <end position="865"/>
    </location>
</feature>
<dbReference type="PRINTS" id="PR00738">
    <property type="entry name" value="GLHYDRLASE20"/>
</dbReference>
<evidence type="ECO:0000256" key="7">
    <source>
        <dbReference type="SAM" id="MobiDB-lite"/>
    </source>
</evidence>
<dbReference type="InterPro" id="IPR015883">
    <property type="entry name" value="Glyco_hydro_20_cat"/>
</dbReference>
<sequence length="1577" mass="172736">MSLASNMTTKLSIAAGASVSLRRALADAFRAQLCCGILRHTLRMAWVRDQSSHKGVEKGKDKGNEKAVGKKYQSKREAPRAIAKRKVEEAIEQFRQERDTQKTLGQLLMVANQKLLKAHKKLEETIQTKRGNIEEEETHIAECQTEIAEQVLVVSKLAPAPTPSTATTSQPQGSIESLMGELAMFPSRLSGAEQQAPLGSMQTLVTTIQQIQTQASTQTTTPEPGSIDGFLEDFAGPNGEGHVAPSADYERQRIQKVCDAAIRRLSLSFKTRAIDIDGFHPRHFAAISDGGLNMRILSVTGDLKQRHEHARHEGLAEEIAGWLPGEGEQLRRRGAVTLGLSSAGISLQLAWALDPDKDPFSRAAASVVRYCREWCMATNVKLKAYDGISPLELNQTFDIGKKYLEGLPKNPESQQCQKKLRSARQRRIARQVFCRSYVKSEKLHHWGYQPMPMRSLRGKSMDSAWRRVRECPAKDVEWSEIVDQAQPAHPASASLARVAPPPWRAEGAAQGQAAALRGKALPAGCGLDNETAQALKQFMIRNRSPTPRGVAAHSGGEPAGALPKLECEGSQAGGSRGSSASGLYKFDIFDNIDEERMQEFEHMIKEADVSSTYNAFVKKKKRHDWDESKFMTAVAPDLPLQRLDFDVGTNSVRNAENIRGRCYTLPNPTYGAAQAQSSSIETLTNTPTRVTPIMFTDLDQGLGRRARQPHTDNAIGSYQASDETEFGRFIHDQMLIHQLTAINTHIDVGNTYYGPNKARSRIDYFSGYDNLMEIVKYVKLNWKIHTKLRSLLHVADHVPMIMQIKMPVSGANIKNNNIRWGFGQGWDMTPKIISARTRSPSESTNPVDGSSRLAMTSAPPSTRLSSYDLPTSIDVDLYPPRLSLVRCEFEQQAAISNRPASAGALNSQGEVSADPNVHPWAKQLADDLMCLSSRTTGTYHYDGYGQHGVQQQKYMQHRKAATPIEVDEEDNGEKDKKTDQPSRRPARRGGRRGRRGNHNPKVWTSKDKNLMDLPRPALKLLLQTTHKTRLNSSSSTDTYTMSNEHPVIIAITQELDGYKHTLDSLRKSGAPEHWAASGPPLPLGRLALSSPHGSARLQRVLARYRPLLAAAAGGVGSGPAVEVRLSPANTPEAAQLRAADEQGVSSGACYSYALTVSAEPPRVGIEACSAFAAGYALESLLQLAHGGQLPHSRIEIRDAPQYAWRGLMLDGGRRFFPVPLVKNLLDTMAAVKLNVLHLHVSDMCRFGVESKLFPNLTAALVGAQGGFYTQRDVREIVAYAADRGVRVVPEFDVPGHARGMLPIEGKVHFCSADATRSQLYNDPKGETFGAVRALIAEMAALFPDEVLHLGCDETSVEGPCSLVSTFSFERKLASAVASELGKTAAGWEEMAFNAGAATQQTIVFAWTRHTAKDVTATGRRAVESRSSAFYFTEAAPGGPHGWARSWYDIAAGVPANETSLLLGGEMSMWSDTYCFTDQCGASRGPEPVGAALFPPGKDEEFGRSIGGMIWPRGFVGAHAFWNFASSVDPASDNFTAAVWRLNDQLQQRGSFTCPSHCSCDQLSACGKPYEQTQAILV</sequence>
<evidence type="ECO:0000256" key="3">
    <source>
        <dbReference type="ARBA" id="ARBA00012663"/>
    </source>
</evidence>
<keyword evidence="10" id="KW-1185">Reference proteome</keyword>
<evidence type="ECO:0000256" key="2">
    <source>
        <dbReference type="ARBA" id="ARBA00006285"/>
    </source>
</evidence>
<evidence type="ECO:0000313" key="10">
    <source>
        <dbReference type="Proteomes" id="UP001189429"/>
    </source>
</evidence>
<evidence type="ECO:0000256" key="4">
    <source>
        <dbReference type="ARBA" id="ARBA00022729"/>
    </source>
</evidence>
<gene>
    <name evidence="9" type="ORF">PCOR1329_LOCUS37380</name>
</gene>